<keyword evidence="2" id="KW-1185">Reference proteome</keyword>
<dbReference type="Proteomes" id="UP001597383">
    <property type="component" value="Unassembled WGS sequence"/>
</dbReference>
<accession>A0ABW4VTT2</accession>
<organism evidence="1 2">
    <name type="scientific">Ornithinibacillus salinisoli</name>
    <dbReference type="NCBI Taxonomy" id="1848459"/>
    <lineage>
        <taxon>Bacteria</taxon>
        <taxon>Bacillati</taxon>
        <taxon>Bacillota</taxon>
        <taxon>Bacilli</taxon>
        <taxon>Bacillales</taxon>
        <taxon>Bacillaceae</taxon>
        <taxon>Ornithinibacillus</taxon>
    </lineage>
</organism>
<sequence>MYTFSFDEARKKVPESTLVFYPYQVTEWEIEYKPLPFMKLRTEKKQLISNLTKKETSFFEWNTDQFIPFSNEYSNQVLPKCYSEQELMEVGSHFLKNNYLHKRKVWSYPQLTLIHSYFLYIPYLIYQKKIKGVDKTVILEPFTGSEDLLDKYKEVRDYLNKQEVII</sequence>
<evidence type="ECO:0000313" key="2">
    <source>
        <dbReference type="Proteomes" id="UP001597383"/>
    </source>
</evidence>
<proteinExistence type="predicted"/>
<comment type="caution">
    <text evidence="1">The sequence shown here is derived from an EMBL/GenBank/DDBJ whole genome shotgun (WGS) entry which is preliminary data.</text>
</comment>
<reference evidence="2" key="1">
    <citation type="journal article" date="2019" name="Int. J. Syst. Evol. Microbiol.">
        <title>The Global Catalogue of Microorganisms (GCM) 10K type strain sequencing project: providing services to taxonomists for standard genome sequencing and annotation.</title>
        <authorList>
            <consortium name="The Broad Institute Genomics Platform"/>
            <consortium name="The Broad Institute Genome Sequencing Center for Infectious Disease"/>
            <person name="Wu L."/>
            <person name="Ma J."/>
        </authorList>
    </citation>
    <scope>NUCLEOTIDE SEQUENCE [LARGE SCALE GENOMIC DNA]</scope>
    <source>
        <strain evidence="2">R28</strain>
    </source>
</reference>
<dbReference type="RefSeq" id="WP_377554815.1">
    <property type="nucleotide sequence ID" value="NZ_JBHUHQ010000002.1"/>
</dbReference>
<dbReference type="EMBL" id="JBHUHQ010000002">
    <property type="protein sequence ID" value="MFD2043024.1"/>
    <property type="molecule type" value="Genomic_DNA"/>
</dbReference>
<evidence type="ECO:0000313" key="1">
    <source>
        <dbReference type="EMBL" id="MFD2043024.1"/>
    </source>
</evidence>
<name>A0ABW4VTT2_9BACI</name>
<gene>
    <name evidence="1" type="ORF">ACFSJF_01705</name>
</gene>
<protein>
    <submittedName>
        <fullName evidence="1">Uncharacterized protein</fullName>
    </submittedName>
</protein>